<protein>
    <submittedName>
        <fullName evidence="1">Uncharacterized protein</fullName>
    </submittedName>
</protein>
<accession>A0A369QD08</accession>
<dbReference type="RefSeq" id="WP_115372191.1">
    <property type="nucleotide sequence ID" value="NZ_QASA01000001.1"/>
</dbReference>
<keyword evidence="2" id="KW-1185">Reference proteome</keyword>
<name>A0A369QD08_9BACT</name>
<sequence length="109" mass="13271">MEDLKQVYYLLKSKWNVKSFEFLQTGYWDTDRKIKSIDLTDIRLEDENSEKEEGYLYLIEIYNTVKIEVFNKSSFYLIESLHQNTLTLSCYSEYQQKEAYKVFTFKLEK</sequence>
<dbReference type="OrthoDB" id="9954074at2"/>
<dbReference type="EMBL" id="QASA01000001">
    <property type="protein sequence ID" value="RDC62793.1"/>
    <property type="molecule type" value="Genomic_DNA"/>
</dbReference>
<comment type="caution">
    <text evidence="1">The sequence shown here is derived from an EMBL/GenBank/DDBJ whole genome shotgun (WGS) entry which is preliminary data.</text>
</comment>
<reference evidence="1 2" key="1">
    <citation type="submission" date="2018-04" db="EMBL/GenBank/DDBJ databases">
        <title>Adhaeribacter sp. HMF7616 genome sequencing and assembly.</title>
        <authorList>
            <person name="Kang H."/>
            <person name="Kang J."/>
            <person name="Cha I."/>
            <person name="Kim H."/>
            <person name="Joh K."/>
        </authorList>
    </citation>
    <scope>NUCLEOTIDE SEQUENCE [LARGE SCALE GENOMIC DNA]</scope>
    <source>
        <strain evidence="1 2">HMF7616</strain>
    </source>
</reference>
<proteinExistence type="predicted"/>
<evidence type="ECO:0000313" key="1">
    <source>
        <dbReference type="EMBL" id="RDC62793.1"/>
    </source>
</evidence>
<dbReference type="Proteomes" id="UP000253919">
    <property type="component" value="Unassembled WGS sequence"/>
</dbReference>
<evidence type="ECO:0000313" key="2">
    <source>
        <dbReference type="Proteomes" id="UP000253919"/>
    </source>
</evidence>
<dbReference type="AlphaFoldDB" id="A0A369QD08"/>
<gene>
    <name evidence="1" type="ORF">AHMF7616_01387</name>
</gene>
<organism evidence="1 2">
    <name type="scientific">Adhaeribacter pallidiroseus</name>
    <dbReference type="NCBI Taxonomy" id="2072847"/>
    <lineage>
        <taxon>Bacteria</taxon>
        <taxon>Pseudomonadati</taxon>
        <taxon>Bacteroidota</taxon>
        <taxon>Cytophagia</taxon>
        <taxon>Cytophagales</taxon>
        <taxon>Hymenobacteraceae</taxon>
        <taxon>Adhaeribacter</taxon>
    </lineage>
</organism>